<dbReference type="AlphaFoldDB" id="A0A0Q5TJL6"/>
<feature type="compositionally biased region" description="Basic and acidic residues" evidence="1">
    <location>
        <begin position="30"/>
        <end position="53"/>
    </location>
</feature>
<evidence type="ECO:0000313" key="2">
    <source>
        <dbReference type="EMBL" id="KQS30042.1"/>
    </source>
</evidence>
<sequence length="167" mass="19239">MEGAGSGRGRIRDLRCYVTVLQDNRERKEMAEKSLREEMQRESSEALLHDHPSRPLTQPPRFVFGEERTSSWIRHWVTGSAHCSICSVATMTSVAAGKWPLQARHMLLLRRGATPSQPHHNKNNKQQRRGAGSTMFGLPLKLRPIIRHYVMCMHGFRSNAKHDYVRR</sequence>
<feature type="compositionally biased region" description="Basic residues" evidence="1">
    <location>
        <begin position="119"/>
        <end position="128"/>
    </location>
</feature>
<feature type="non-terminal residue" evidence="2">
    <location>
        <position position="167"/>
    </location>
</feature>
<name>A0A0Q5TJL6_DROER</name>
<organism evidence="2 3">
    <name type="scientific">Drosophila erecta</name>
    <name type="common">Fruit fly</name>
    <dbReference type="NCBI Taxonomy" id="7220"/>
    <lineage>
        <taxon>Eukaryota</taxon>
        <taxon>Metazoa</taxon>
        <taxon>Ecdysozoa</taxon>
        <taxon>Arthropoda</taxon>
        <taxon>Hexapoda</taxon>
        <taxon>Insecta</taxon>
        <taxon>Pterygota</taxon>
        <taxon>Neoptera</taxon>
        <taxon>Endopterygota</taxon>
        <taxon>Diptera</taxon>
        <taxon>Brachycera</taxon>
        <taxon>Muscomorpha</taxon>
        <taxon>Ephydroidea</taxon>
        <taxon>Drosophilidae</taxon>
        <taxon>Drosophila</taxon>
        <taxon>Sophophora</taxon>
    </lineage>
</organism>
<feature type="region of interest" description="Disordered" evidence="1">
    <location>
        <begin position="30"/>
        <end position="61"/>
    </location>
</feature>
<reference evidence="2 3" key="2">
    <citation type="journal article" date="2008" name="Bioinformatics">
        <title>Assembly reconciliation.</title>
        <authorList>
            <person name="Zimin A.V."/>
            <person name="Smith D.R."/>
            <person name="Sutton G."/>
            <person name="Yorke J.A."/>
        </authorList>
    </citation>
    <scope>NUCLEOTIDE SEQUENCE [LARGE SCALE GENOMIC DNA]</scope>
    <source>
        <strain evidence="2 3">TSC#14021-0224.01</strain>
    </source>
</reference>
<gene>
    <name evidence="2" type="primary">Dere\GG26921</name>
    <name evidence="2" type="synonym">GG26921</name>
    <name evidence="2" type="ORF">Dere_GG26921</name>
</gene>
<reference evidence="2 3" key="1">
    <citation type="journal article" date="2007" name="Nature">
        <title>Evolution of genes and genomes on the Drosophila phylogeny.</title>
        <authorList>
            <consortium name="Drosophila 12 Genomes Consortium"/>
            <person name="Clark A.G."/>
            <person name="Eisen M.B."/>
            <person name="Smith D.R."/>
            <person name="Bergman C.M."/>
            <person name="Oliver B."/>
            <person name="Markow T.A."/>
            <person name="Kaufman T.C."/>
            <person name="Kellis M."/>
            <person name="Gelbart W."/>
            <person name="Iyer V.N."/>
            <person name="Pollard D.A."/>
            <person name="Sackton T.B."/>
            <person name="Larracuente A.M."/>
            <person name="Singh N.D."/>
            <person name="Abad J.P."/>
            <person name="Abt D.N."/>
            <person name="Adryan B."/>
            <person name="Aguade M."/>
            <person name="Akashi H."/>
            <person name="Anderson W.W."/>
            <person name="Aquadro C.F."/>
            <person name="Ardell D.H."/>
            <person name="Arguello R."/>
            <person name="Artieri C.G."/>
            <person name="Barbash D.A."/>
            <person name="Barker D."/>
            <person name="Barsanti P."/>
            <person name="Batterham P."/>
            <person name="Batzoglou S."/>
            <person name="Begun D."/>
            <person name="Bhutkar A."/>
            <person name="Blanco E."/>
            <person name="Bosak S.A."/>
            <person name="Bradley R.K."/>
            <person name="Brand A.D."/>
            <person name="Brent M.R."/>
            <person name="Brooks A.N."/>
            <person name="Brown R.H."/>
            <person name="Butlin R.K."/>
            <person name="Caggese C."/>
            <person name="Calvi B.R."/>
            <person name="Bernardo de Carvalho A."/>
            <person name="Caspi A."/>
            <person name="Castrezana S."/>
            <person name="Celniker S.E."/>
            <person name="Chang J.L."/>
            <person name="Chapple C."/>
            <person name="Chatterji S."/>
            <person name="Chinwalla A."/>
            <person name="Civetta A."/>
            <person name="Clifton S.W."/>
            <person name="Comeron J.M."/>
            <person name="Costello J.C."/>
            <person name="Coyne J.A."/>
            <person name="Daub J."/>
            <person name="David R.G."/>
            <person name="Delcher A.L."/>
            <person name="Delehaunty K."/>
            <person name="Do C.B."/>
            <person name="Ebling H."/>
            <person name="Edwards K."/>
            <person name="Eickbush T."/>
            <person name="Evans J.D."/>
            <person name="Filipski A."/>
            <person name="Findeiss S."/>
            <person name="Freyhult E."/>
            <person name="Fulton L."/>
            <person name="Fulton R."/>
            <person name="Garcia A.C."/>
            <person name="Gardiner A."/>
            <person name="Garfield D.A."/>
            <person name="Garvin B.E."/>
            <person name="Gibson G."/>
            <person name="Gilbert D."/>
            <person name="Gnerre S."/>
            <person name="Godfrey J."/>
            <person name="Good R."/>
            <person name="Gotea V."/>
            <person name="Gravely B."/>
            <person name="Greenberg A.J."/>
            <person name="Griffiths-Jones S."/>
            <person name="Gross S."/>
            <person name="Guigo R."/>
            <person name="Gustafson E.A."/>
            <person name="Haerty W."/>
            <person name="Hahn M.W."/>
            <person name="Halligan D.L."/>
            <person name="Halpern A.L."/>
            <person name="Halter G.M."/>
            <person name="Han M.V."/>
            <person name="Heger A."/>
            <person name="Hillier L."/>
            <person name="Hinrichs A.S."/>
            <person name="Holmes I."/>
            <person name="Hoskins R.A."/>
            <person name="Hubisz M.J."/>
            <person name="Hultmark D."/>
            <person name="Huntley M.A."/>
            <person name="Jaffe D.B."/>
            <person name="Jagadeeshan S."/>
            <person name="Jeck W.R."/>
            <person name="Johnson J."/>
            <person name="Jones C.D."/>
            <person name="Jordan W.C."/>
            <person name="Karpen G.H."/>
            <person name="Kataoka E."/>
            <person name="Keightley P.D."/>
            <person name="Kheradpour P."/>
            <person name="Kirkness E.F."/>
            <person name="Koerich L.B."/>
            <person name="Kristiansen K."/>
            <person name="Kudrna D."/>
            <person name="Kulathinal R.J."/>
            <person name="Kumar S."/>
            <person name="Kwok R."/>
            <person name="Lander E."/>
            <person name="Langley C.H."/>
            <person name="Lapoint R."/>
            <person name="Lazzaro B.P."/>
            <person name="Lee S.J."/>
            <person name="Levesque L."/>
            <person name="Li R."/>
            <person name="Lin C.F."/>
            <person name="Lin M.F."/>
            <person name="Lindblad-Toh K."/>
            <person name="Llopart A."/>
            <person name="Long M."/>
            <person name="Low L."/>
            <person name="Lozovsky E."/>
            <person name="Lu J."/>
            <person name="Luo M."/>
            <person name="Machado C.A."/>
            <person name="Makalowski W."/>
            <person name="Marzo M."/>
            <person name="Matsuda M."/>
            <person name="Matzkin L."/>
            <person name="McAllister B."/>
            <person name="McBride C.S."/>
            <person name="McKernan B."/>
            <person name="McKernan K."/>
            <person name="Mendez-Lago M."/>
            <person name="Minx P."/>
            <person name="Mollenhauer M.U."/>
            <person name="Montooth K."/>
            <person name="Mount S.M."/>
            <person name="Mu X."/>
            <person name="Myers E."/>
            <person name="Negre B."/>
            <person name="Newfeld S."/>
            <person name="Nielsen R."/>
            <person name="Noor M.A."/>
            <person name="O'Grady P."/>
            <person name="Pachter L."/>
            <person name="Papaceit M."/>
            <person name="Parisi M.J."/>
            <person name="Parisi M."/>
            <person name="Parts L."/>
            <person name="Pedersen J.S."/>
            <person name="Pesole G."/>
            <person name="Phillippy A.M."/>
            <person name="Ponting C.P."/>
            <person name="Pop M."/>
            <person name="Porcelli D."/>
            <person name="Powell J.R."/>
            <person name="Prohaska S."/>
            <person name="Pruitt K."/>
            <person name="Puig M."/>
            <person name="Quesneville H."/>
            <person name="Ram K.R."/>
            <person name="Rand D."/>
            <person name="Rasmussen M.D."/>
            <person name="Reed L.K."/>
            <person name="Reenan R."/>
            <person name="Reily A."/>
            <person name="Remington K.A."/>
            <person name="Rieger T.T."/>
            <person name="Ritchie M.G."/>
            <person name="Robin C."/>
            <person name="Rogers Y.H."/>
            <person name="Rohde C."/>
            <person name="Rozas J."/>
            <person name="Rubenfield M.J."/>
            <person name="Ruiz A."/>
            <person name="Russo S."/>
            <person name="Salzberg S.L."/>
            <person name="Sanchez-Gracia A."/>
            <person name="Saranga D.J."/>
            <person name="Sato H."/>
            <person name="Schaeffer S.W."/>
            <person name="Schatz M.C."/>
            <person name="Schlenke T."/>
            <person name="Schwartz R."/>
            <person name="Segarra C."/>
            <person name="Singh R.S."/>
            <person name="Sirot L."/>
            <person name="Sirota M."/>
            <person name="Sisneros N.B."/>
            <person name="Smith C.D."/>
            <person name="Smith T.F."/>
            <person name="Spieth J."/>
            <person name="Stage D.E."/>
            <person name="Stark A."/>
            <person name="Stephan W."/>
            <person name="Strausberg R.L."/>
            <person name="Strempel S."/>
            <person name="Sturgill D."/>
            <person name="Sutton G."/>
            <person name="Sutton G.G."/>
            <person name="Tao W."/>
            <person name="Teichmann S."/>
            <person name="Tobari Y.N."/>
            <person name="Tomimura Y."/>
            <person name="Tsolas J.M."/>
            <person name="Valente V.L."/>
            <person name="Venter E."/>
            <person name="Venter J.C."/>
            <person name="Vicario S."/>
            <person name="Vieira F.G."/>
            <person name="Vilella A.J."/>
            <person name="Villasante A."/>
            <person name="Walenz B."/>
            <person name="Wang J."/>
            <person name="Wasserman M."/>
            <person name="Watts T."/>
            <person name="Wilson D."/>
            <person name="Wilson R.K."/>
            <person name="Wing R.A."/>
            <person name="Wolfner M.F."/>
            <person name="Wong A."/>
            <person name="Wong G.K."/>
            <person name="Wu C.I."/>
            <person name="Wu G."/>
            <person name="Yamamoto D."/>
            <person name="Yang H.P."/>
            <person name="Yang S.P."/>
            <person name="Yorke J.A."/>
            <person name="Yoshida K."/>
            <person name="Zdobnov E."/>
            <person name="Zhang P."/>
            <person name="Zhang Y."/>
            <person name="Zimin A.V."/>
            <person name="Baldwin J."/>
            <person name="Abdouelleil A."/>
            <person name="Abdulkadir J."/>
            <person name="Abebe A."/>
            <person name="Abera B."/>
            <person name="Abreu J."/>
            <person name="Acer S.C."/>
            <person name="Aftuck L."/>
            <person name="Alexander A."/>
            <person name="An P."/>
            <person name="Anderson E."/>
            <person name="Anderson S."/>
            <person name="Arachi H."/>
            <person name="Azer M."/>
            <person name="Bachantsang P."/>
            <person name="Barry A."/>
            <person name="Bayul T."/>
            <person name="Berlin A."/>
            <person name="Bessette D."/>
            <person name="Bloom T."/>
            <person name="Blye J."/>
            <person name="Boguslavskiy L."/>
            <person name="Bonnet C."/>
            <person name="Boukhgalter B."/>
            <person name="Bourzgui I."/>
            <person name="Brown A."/>
            <person name="Cahill P."/>
            <person name="Channer S."/>
            <person name="Cheshatsang Y."/>
            <person name="Chuda L."/>
            <person name="Citroen M."/>
            <person name="Collymore A."/>
            <person name="Cooke P."/>
            <person name="Costello M."/>
            <person name="D'Aco K."/>
            <person name="Daza R."/>
            <person name="De Haan G."/>
            <person name="DeGray S."/>
            <person name="DeMaso C."/>
            <person name="Dhargay N."/>
            <person name="Dooley K."/>
            <person name="Dooley E."/>
            <person name="Doricent M."/>
            <person name="Dorje P."/>
            <person name="Dorjee K."/>
            <person name="Dupes A."/>
            <person name="Elong R."/>
            <person name="Falk J."/>
            <person name="Farina A."/>
            <person name="Faro S."/>
            <person name="Ferguson D."/>
            <person name="Fisher S."/>
            <person name="Foley C.D."/>
            <person name="Franke A."/>
            <person name="Friedrich D."/>
            <person name="Gadbois L."/>
            <person name="Gearin G."/>
            <person name="Gearin C.R."/>
            <person name="Giannoukos G."/>
            <person name="Goode T."/>
            <person name="Graham J."/>
            <person name="Grandbois E."/>
            <person name="Grewal S."/>
            <person name="Gyaltsen K."/>
            <person name="Hafez N."/>
            <person name="Hagos B."/>
            <person name="Hall J."/>
            <person name="Henson C."/>
            <person name="Hollinger A."/>
            <person name="Honan T."/>
            <person name="Huard M.D."/>
            <person name="Hughes L."/>
            <person name="Hurhula B."/>
            <person name="Husby M.E."/>
            <person name="Kamat A."/>
            <person name="Kanga B."/>
            <person name="Kashin S."/>
            <person name="Khazanovich D."/>
            <person name="Kisner P."/>
            <person name="Lance K."/>
            <person name="Lara M."/>
            <person name="Lee W."/>
            <person name="Lennon N."/>
            <person name="Letendre F."/>
            <person name="LeVine R."/>
            <person name="Lipovsky A."/>
            <person name="Liu X."/>
            <person name="Liu J."/>
            <person name="Liu S."/>
            <person name="Lokyitsang T."/>
            <person name="Lokyitsang Y."/>
            <person name="Lubonja R."/>
            <person name="Lui A."/>
            <person name="MacDonald P."/>
            <person name="Magnisalis V."/>
            <person name="Maru K."/>
            <person name="Matthews C."/>
            <person name="McCusker W."/>
            <person name="McDonough S."/>
            <person name="Mehta T."/>
            <person name="Meldrim J."/>
            <person name="Meneus L."/>
            <person name="Mihai O."/>
            <person name="Mihalev A."/>
            <person name="Mihova T."/>
            <person name="Mittelman R."/>
            <person name="Mlenga V."/>
            <person name="Montmayeur A."/>
            <person name="Mulrain L."/>
            <person name="Navidi A."/>
            <person name="Naylor J."/>
            <person name="Negash T."/>
            <person name="Nguyen T."/>
            <person name="Nguyen N."/>
            <person name="Nicol R."/>
            <person name="Norbu C."/>
            <person name="Norbu N."/>
            <person name="Novod N."/>
            <person name="O'Neill B."/>
            <person name="Osman S."/>
            <person name="Markiewicz E."/>
            <person name="Oyono O.L."/>
            <person name="Patti C."/>
            <person name="Phunkhang P."/>
            <person name="Pierre F."/>
            <person name="Priest M."/>
            <person name="Raghuraman S."/>
            <person name="Rege F."/>
            <person name="Reyes R."/>
            <person name="Rise C."/>
            <person name="Rogov P."/>
            <person name="Ross K."/>
            <person name="Ryan E."/>
            <person name="Settipalli S."/>
            <person name="Shea T."/>
            <person name="Sherpa N."/>
            <person name="Shi L."/>
            <person name="Shih D."/>
            <person name="Sparrow T."/>
            <person name="Spaulding J."/>
            <person name="Stalker J."/>
            <person name="Stange-Thomann N."/>
            <person name="Stavropoulos S."/>
            <person name="Stone C."/>
            <person name="Strader C."/>
            <person name="Tesfaye S."/>
            <person name="Thomson T."/>
            <person name="Thoulutsang Y."/>
            <person name="Thoulutsang D."/>
            <person name="Topham K."/>
            <person name="Topping I."/>
            <person name="Tsamla T."/>
            <person name="Vassiliev H."/>
            <person name="Vo A."/>
            <person name="Wangchuk T."/>
            <person name="Wangdi T."/>
            <person name="Weiand M."/>
            <person name="Wilkinson J."/>
            <person name="Wilson A."/>
            <person name="Yadav S."/>
            <person name="Young G."/>
            <person name="Yu Q."/>
            <person name="Zembek L."/>
            <person name="Zhong D."/>
            <person name="Zimmer A."/>
            <person name="Zwirko Z."/>
            <person name="Jaffe D.B."/>
            <person name="Alvarez P."/>
            <person name="Brockman W."/>
            <person name="Butler J."/>
            <person name="Chin C."/>
            <person name="Gnerre S."/>
            <person name="Grabherr M."/>
            <person name="Kleber M."/>
            <person name="Mauceli E."/>
            <person name="MacCallum I."/>
        </authorList>
    </citation>
    <scope>NUCLEOTIDE SEQUENCE [LARGE SCALE GENOMIC DNA]</scope>
    <source>
        <strain evidence="2 3">TSC#14021-0224.01</strain>
    </source>
</reference>
<accession>A0A0Q5TJL6</accession>
<evidence type="ECO:0000256" key="1">
    <source>
        <dbReference type="SAM" id="MobiDB-lite"/>
    </source>
</evidence>
<dbReference type="Proteomes" id="UP000008711">
    <property type="component" value="Unassembled WGS sequence"/>
</dbReference>
<proteinExistence type="predicted"/>
<evidence type="ECO:0000313" key="3">
    <source>
        <dbReference type="Proteomes" id="UP000008711"/>
    </source>
</evidence>
<feature type="region of interest" description="Disordered" evidence="1">
    <location>
        <begin position="112"/>
        <end position="133"/>
    </location>
</feature>
<keyword evidence="3" id="KW-1185">Reference proteome</keyword>
<dbReference type="EMBL" id="CH954180">
    <property type="protein sequence ID" value="KQS30042.1"/>
    <property type="molecule type" value="Genomic_DNA"/>
</dbReference>
<protein>
    <submittedName>
        <fullName evidence="2">Uncharacterized protein</fullName>
    </submittedName>
</protein>